<gene>
    <name evidence="1" type="ORF">AF335_19720</name>
</gene>
<evidence type="ECO:0000313" key="1">
    <source>
        <dbReference type="EMBL" id="PNE32005.1"/>
    </source>
</evidence>
<evidence type="ECO:0000313" key="2">
    <source>
        <dbReference type="Proteomes" id="UP000235945"/>
    </source>
</evidence>
<comment type="caution">
    <text evidence="1">The sequence shown here is derived from an EMBL/GenBank/DDBJ whole genome shotgun (WGS) entry which is preliminary data.</text>
</comment>
<dbReference type="AlphaFoldDB" id="A0A2N8NTA0"/>
<reference evidence="2" key="1">
    <citation type="submission" date="2015-07" db="EMBL/GenBank/DDBJ databases">
        <authorList>
            <person name="Graham D.E."/>
            <person name="Giannone R.J."/>
            <person name="Gulvik C.A."/>
            <person name="Hettich R.L."/>
            <person name="Klingeman D.M."/>
            <person name="Mahan K.M."/>
            <person name="Parry R.J."/>
            <person name="Spain J.C."/>
        </authorList>
    </citation>
    <scope>NUCLEOTIDE SEQUENCE [LARGE SCALE GENOMIC DNA]</scope>
    <source>
        <strain evidence="2">ATCC 27428</strain>
    </source>
</reference>
<keyword evidence="2" id="KW-1185">Reference proteome</keyword>
<dbReference type="EMBL" id="LGUI01000006">
    <property type="protein sequence ID" value="PNE32005.1"/>
    <property type="molecule type" value="Genomic_DNA"/>
</dbReference>
<organism evidence="1 2">
    <name type="scientific">Streptomyces eurocidicus</name>
    <name type="common">Streptoverticillium eurocidicus</name>
    <dbReference type="NCBI Taxonomy" id="66423"/>
    <lineage>
        <taxon>Bacteria</taxon>
        <taxon>Bacillati</taxon>
        <taxon>Actinomycetota</taxon>
        <taxon>Actinomycetes</taxon>
        <taxon>Kitasatosporales</taxon>
        <taxon>Streptomycetaceae</taxon>
        <taxon>Streptomyces</taxon>
    </lineage>
</organism>
<protein>
    <submittedName>
        <fullName evidence="1">Uncharacterized protein</fullName>
    </submittedName>
</protein>
<proteinExistence type="predicted"/>
<dbReference type="Proteomes" id="UP000235945">
    <property type="component" value="Unassembled WGS sequence"/>
</dbReference>
<name>A0A2N8NTA0_STREU</name>
<accession>A0A2N8NTA0</accession>
<sequence length="60" mass="6545">MGRSAVFSVRRTVPVRLRGRAPYTYSRPGAEVIQIMVSASVNRMDDAPPHGMIMQIVTGG</sequence>